<dbReference type="EMBL" id="JAOVZR010000001">
    <property type="protein sequence ID" value="MCY0148332.1"/>
    <property type="molecule type" value="Genomic_DNA"/>
</dbReference>
<dbReference type="Proteomes" id="UP001073227">
    <property type="component" value="Unassembled WGS sequence"/>
</dbReference>
<gene>
    <name evidence="1" type="ORF">OEG84_11570</name>
</gene>
<protein>
    <submittedName>
        <fullName evidence="1">Uncharacterized protein</fullName>
    </submittedName>
</protein>
<evidence type="ECO:0000313" key="1">
    <source>
        <dbReference type="EMBL" id="MCY0148332.1"/>
    </source>
</evidence>
<accession>A0ABT3Z978</accession>
<sequence length="78" mass="8850">MTDKITLEEVEAGIRHICVEMAARLEVARKKYDAEIAALQARVAEHPEIETEAMMRIGAQVRMMMQSFKDKETTDDPA</sequence>
<organism evidence="1 2">
    <name type="scientific">Hoeflea algicola</name>
    <dbReference type="NCBI Taxonomy" id="2983763"/>
    <lineage>
        <taxon>Bacteria</taxon>
        <taxon>Pseudomonadati</taxon>
        <taxon>Pseudomonadota</taxon>
        <taxon>Alphaproteobacteria</taxon>
        <taxon>Hyphomicrobiales</taxon>
        <taxon>Rhizobiaceae</taxon>
        <taxon>Hoeflea</taxon>
    </lineage>
</organism>
<proteinExistence type="predicted"/>
<dbReference type="RefSeq" id="WP_267653903.1">
    <property type="nucleotide sequence ID" value="NZ_JAOVZR010000001.1"/>
</dbReference>
<keyword evidence="2" id="KW-1185">Reference proteome</keyword>
<name>A0ABT3Z978_9HYPH</name>
<comment type="caution">
    <text evidence="1">The sequence shown here is derived from an EMBL/GenBank/DDBJ whole genome shotgun (WGS) entry which is preliminary data.</text>
</comment>
<reference evidence="1" key="1">
    <citation type="submission" date="2022-10" db="EMBL/GenBank/DDBJ databases">
        <title>Hoeflea sp. G2-23, isolated from marine algae.</title>
        <authorList>
            <person name="Kristyanto S."/>
            <person name="Kim J.M."/>
            <person name="Jeon C.O."/>
        </authorList>
    </citation>
    <scope>NUCLEOTIDE SEQUENCE</scope>
    <source>
        <strain evidence="1">G2-23</strain>
    </source>
</reference>
<evidence type="ECO:0000313" key="2">
    <source>
        <dbReference type="Proteomes" id="UP001073227"/>
    </source>
</evidence>